<proteinExistence type="predicted"/>
<gene>
    <name evidence="1" type="ORF">QQX98_000663</name>
</gene>
<accession>A0ABR1HTN1</accession>
<sequence length="765" mass="84891">MSLQVTTGANSLVGLGFGVSDVVTIWSLGQRFGNWMTAASGDRDFLQLLDLDELDILRRRGLVDTLRFNKKWGSEMFLLANDKAVKIEGKPATESLEKLGHFTAIMVCVTASLDAFAYPDLVKSIIRTVLSELLRTAEYGDDIVASQYAQRINSWRSSAIVRGLSTETRRIRRHLLQQKAIVDGLMPRGDARHMVSFLCWLIADKSESYVTSSSDVAGVAWCLSQIGIDVLSVSGLGEPPGPGPIRLEYNPEKAKLLPGHTLPAPAVLSRPSHTTVNLHCPEECFSQFPVDAETANRCRMAWKEGQKASAFVACWPVIPAHRSGHPDKGDLQYIFHNTGSVNDRVYTEIYRLASGLGFVINKELCQRLERTFQHESLPTLIWLHDEVIEDPTPEKVFSRANTSDAKINAFTVLQAFFMGYYYGIALELVDTSMLQCKTVDGAWGFGSPALFAYIQARFLTFGSLTQPGIRGMPREDVLSILSSLLLGRERDVSSFSDSRFNNDAWCVGVVDKRALLANSLIKPCRTPKDVGKFVLLDVDVSGIPVNANGLVRPGVPDKFQAEHSNLTDVLSGGSSTSNTLGPEAEDATFHIEADWDGDPESVLMCVRYRGRRLQTINPATADVNFLDSLVRPVEHNQEPEGRPPEEQIPGSLWTVSDFINRGLPPSTVESPTWLHMTLSSRPRLRYFVSEMYSSIATVHIATNSVQAAKESCVKSSQHQQPSHCRIVLMGNDVGLSYNPQDWYSVEIQEKIRNLWAKEGNNKRVW</sequence>
<name>A0ABR1HTN1_9HYPO</name>
<evidence type="ECO:0000313" key="2">
    <source>
        <dbReference type="Proteomes" id="UP001498476"/>
    </source>
</evidence>
<dbReference type="Proteomes" id="UP001498476">
    <property type="component" value="Unassembled WGS sequence"/>
</dbReference>
<reference evidence="1 2" key="1">
    <citation type="journal article" date="2025" name="Microbiol. Resour. Announc.">
        <title>Draft genome sequences for Neonectria magnoliae and Neonectria punicea, canker pathogens of Liriodendron tulipifera and Acer saccharum in West Virginia.</title>
        <authorList>
            <person name="Petronek H.M."/>
            <person name="Kasson M.T."/>
            <person name="Metheny A.M."/>
            <person name="Stauder C.M."/>
            <person name="Lovett B."/>
            <person name="Lynch S.C."/>
            <person name="Garnas J.R."/>
            <person name="Kasson L.R."/>
            <person name="Stajich J.E."/>
        </authorList>
    </citation>
    <scope>NUCLEOTIDE SEQUENCE [LARGE SCALE GENOMIC DNA]</scope>
    <source>
        <strain evidence="1 2">NRRL 64653</strain>
    </source>
</reference>
<protein>
    <submittedName>
        <fullName evidence="1">Uncharacterized protein</fullName>
    </submittedName>
</protein>
<evidence type="ECO:0000313" key="1">
    <source>
        <dbReference type="EMBL" id="KAK7424053.1"/>
    </source>
</evidence>
<dbReference type="EMBL" id="JAZAVJ010000006">
    <property type="protein sequence ID" value="KAK7424053.1"/>
    <property type="molecule type" value="Genomic_DNA"/>
</dbReference>
<keyword evidence="2" id="KW-1185">Reference proteome</keyword>
<comment type="caution">
    <text evidence="1">The sequence shown here is derived from an EMBL/GenBank/DDBJ whole genome shotgun (WGS) entry which is preliminary data.</text>
</comment>
<organism evidence="1 2">
    <name type="scientific">Neonectria punicea</name>
    <dbReference type="NCBI Taxonomy" id="979145"/>
    <lineage>
        <taxon>Eukaryota</taxon>
        <taxon>Fungi</taxon>
        <taxon>Dikarya</taxon>
        <taxon>Ascomycota</taxon>
        <taxon>Pezizomycotina</taxon>
        <taxon>Sordariomycetes</taxon>
        <taxon>Hypocreomycetidae</taxon>
        <taxon>Hypocreales</taxon>
        <taxon>Nectriaceae</taxon>
        <taxon>Neonectria</taxon>
    </lineage>
</organism>